<keyword evidence="2" id="KW-1185">Reference proteome</keyword>
<evidence type="ECO:0000313" key="1">
    <source>
        <dbReference type="EMBL" id="MPC29302.1"/>
    </source>
</evidence>
<dbReference type="OrthoDB" id="6501018at2759"/>
<reference evidence="1 2" key="1">
    <citation type="submission" date="2019-05" db="EMBL/GenBank/DDBJ databases">
        <title>Another draft genome of Portunus trituberculatus and its Hox gene families provides insights of decapod evolution.</title>
        <authorList>
            <person name="Jeong J.-H."/>
            <person name="Song I."/>
            <person name="Kim S."/>
            <person name="Choi T."/>
            <person name="Kim D."/>
            <person name="Ryu S."/>
            <person name="Kim W."/>
        </authorList>
    </citation>
    <scope>NUCLEOTIDE SEQUENCE [LARGE SCALE GENOMIC DNA]</scope>
    <source>
        <tissue evidence="1">Muscle</tissue>
    </source>
</reference>
<evidence type="ECO:0000313" key="2">
    <source>
        <dbReference type="Proteomes" id="UP000324222"/>
    </source>
</evidence>
<comment type="caution">
    <text evidence="1">The sequence shown here is derived from an EMBL/GenBank/DDBJ whole genome shotgun (WGS) entry which is preliminary data.</text>
</comment>
<dbReference type="AlphaFoldDB" id="A0A5B7E5L8"/>
<dbReference type="Proteomes" id="UP000324222">
    <property type="component" value="Unassembled WGS sequence"/>
</dbReference>
<protein>
    <submittedName>
        <fullName evidence="1">Uncharacterized protein</fullName>
    </submittedName>
</protein>
<sequence length="235" mass="26480">MKLSGDPDRLLLRLVLQCHTIFFLRDALIVAAPVLRMLQVGRGLVVGCVRGVGGRLPLPSATLPSEYSHRIIDKEHNLSPLLMLHCQQGVGVLVAGLRWTPHSWRTPESQESQAESLDVPHLLNKATVDGNLDSAYQSKHVRMISFRFQRYDALAPGNNTQKDYHRRTETSLEHQPDLPLRLFRADIPSKTFGDIGRLDEPSVGRPREVLDDTETFWMSVLTHQGVSGTRDFKVF</sequence>
<gene>
    <name evidence="1" type="ORF">E2C01_022530</name>
</gene>
<name>A0A5B7E5L8_PORTR</name>
<proteinExistence type="predicted"/>
<dbReference type="EMBL" id="VSRR010002049">
    <property type="protein sequence ID" value="MPC29302.1"/>
    <property type="molecule type" value="Genomic_DNA"/>
</dbReference>
<organism evidence="1 2">
    <name type="scientific">Portunus trituberculatus</name>
    <name type="common">Swimming crab</name>
    <name type="synonym">Neptunus trituberculatus</name>
    <dbReference type="NCBI Taxonomy" id="210409"/>
    <lineage>
        <taxon>Eukaryota</taxon>
        <taxon>Metazoa</taxon>
        <taxon>Ecdysozoa</taxon>
        <taxon>Arthropoda</taxon>
        <taxon>Crustacea</taxon>
        <taxon>Multicrustacea</taxon>
        <taxon>Malacostraca</taxon>
        <taxon>Eumalacostraca</taxon>
        <taxon>Eucarida</taxon>
        <taxon>Decapoda</taxon>
        <taxon>Pleocyemata</taxon>
        <taxon>Brachyura</taxon>
        <taxon>Eubrachyura</taxon>
        <taxon>Portunoidea</taxon>
        <taxon>Portunidae</taxon>
        <taxon>Portuninae</taxon>
        <taxon>Portunus</taxon>
    </lineage>
</organism>
<accession>A0A5B7E5L8</accession>